<dbReference type="EMBL" id="JACVXA010000023">
    <property type="protein sequence ID" value="MBE3638486.1"/>
    <property type="molecule type" value="Genomic_DNA"/>
</dbReference>
<proteinExistence type="predicted"/>
<protein>
    <submittedName>
        <fullName evidence="8">MFS transporter</fullName>
    </submittedName>
</protein>
<feature type="transmembrane region" description="Helical" evidence="6">
    <location>
        <begin position="377"/>
        <end position="395"/>
    </location>
</feature>
<reference evidence="8" key="1">
    <citation type="submission" date="2020-09" db="EMBL/GenBank/DDBJ databases">
        <title>A novel bacterium of genus Mangrovicoccus, isolated from South China Sea.</title>
        <authorList>
            <person name="Huang H."/>
            <person name="Mo K."/>
            <person name="Hu Y."/>
        </authorList>
    </citation>
    <scope>NUCLEOTIDE SEQUENCE</scope>
    <source>
        <strain evidence="8">HB182678</strain>
    </source>
</reference>
<dbReference type="Proteomes" id="UP000609121">
    <property type="component" value="Unassembled WGS sequence"/>
</dbReference>
<feature type="domain" description="Major facilitator superfamily (MFS) profile" evidence="7">
    <location>
        <begin position="15"/>
        <end position="404"/>
    </location>
</feature>
<evidence type="ECO:0000313" key="9">
    <source>
        <dbReference type="Proteomes" id="UP000609121"/>
    </source>
</evidence>
<gene>
    <name evidence="8" type="ORF">ICN82_09755</name>
</gene>
<dbReference type="PANTHER" id="PTHR23502:SF132">
    <property type="entry name" value="POLYAMINE TRANSPORTER 2-RELATED"/>
    <property type="match status" value="1"/>
</dbReference>
<evidence type="ECO:0000259" key="7">
    <source>
        <dbReference type="PROSITE" id="PS50850"/>
    </source>
</evidence>
<feature type="transmembrane region" description="Helical" evidence="6">
    <location>
        <begin position="171"/>
        <end position="188"/>
    </location>
</feature>
<feature type="transmembrane region" description="Helical" evidence="6">
    <location>
        <begin position="346"/>
        <end position="371"/>
    </location>
</feature>
<evidence type="ECO:0000256" key="3">
    <source>
        <dbReference type="ARBA" id="ARBA00022692"/>
    </source>
</evidence>
<dbReference type="GO" id="GO:0140115">
    <property type="term" value="P:export across plasma membrane"/>
    <property type="evidence" value="ECO:0007669"/>
    <property type="project" value="UniProtKB-ARBA"/>
</dbReference>
<keyword evidence="3 6" id="KW-0812">Transmembrane</keyword>
<name>A0A8J6Z9I2_9RHOB</name>
<accession>A0A8J6Z9I2</accession>
<feature type="transmembrane region" description="Helical" evidence="6">
    <location>
        <begin position="285"/>
        <end position="303"/>
    </location>
</feature>
<feature type="transmembrane region" description="Helical" evidence="6">
    <location>
        <begin position="255"/>
        <end position="273"/>
    </location>
</feature>
<dbReference type="InterPro" id="IPR036259">
    <property type="entry name" value="MFS_trans_sf"/>
</dbReference>
<dbReference type="PROSITE" id="PS50850">
    <property type="entry name" value="MFS"/>
    <property type="match status" value="1"/>
</dbReference>
<evidence type="ECO:0000256" key="6">
    <source>
        <dbReference type="SAM" id="Phobius"/>
    </source>
</evidence>
<feature type="transmembrane region" description="Helical" evidence="6">
    <location>
        <begin position="82"/>
        <end position="100"/>
    </location>
</feature>
<dbReference type="SUPFAM" id="SSF103473">
    <property type="entry name" value="MFS general substrate transporter"/>
    <property type="match status" value="1"/>
</dbReference>
<comment type="caution">
    <text evidence="8">The sequence shown here is derived from an EMBL/GenBank/DDBJ whole genome shotgun (WGS) entry which is preliminary data.</text>
</comment>
<dbReference type="PROSITE" id="PS00216">
    <property type="entry name" value="SUGAR_TRANSPORT_1"/>
    <property type="match status" value="1"/>
</dbReference>
<dbReference type="GO" id="GO:0042908">
    <property type="term" value="P:xenobiotic transport"/>
    <property type="evidence" value="ECO:0007669"/>
    <property type="project" value="UniProtKB-ARBA"/>
</dbReference>
<keyword evidence="4 6" id="KW-1133">Transmembrane helix</keyword>
<evidence type="ECO:0000256" key="5">
    <source>
        <dbReference type="ARBA" id="ARBA00023136"/>
    </source>
</evidence>
<keyword evidence="9" id="KW-1185">Reference proteome</keyword>
<dbReference type="GO" id="GO:0022857">
    <property type="term" value="F:transmembrane transporter activity"/>
    <property type="evidence" value="ECO:0007669"/>
    <property type="project" value="InterPro"/>
</dbReference>
<feature type="transmembrane region" description="Helical" evidence="6">
    <location>
        <begin position="318"/>
        <end position="339"/>
    </location>
</feature>
<evidence type="ECO:0000256" key="1">
    <source>
        <dbReference type="ARBA" id="ARBA00004141"/>
    </source>
</evidence>
<evidence type="ECO:0000256" key="2">
    <source>
        <dbReference type="ARBA" id="ARBA00022448"/>
    </source>
</evidence>
<dbReference type="GO" id="GO:0005886">
    <property type="term" value="C:plasma membrane"/>
    <property type="evidence" value="ECO:0007669"/>
    <property type="project" value="TreeGrafter"/>
</dbReference>
<feature type="transmembrane region" description="Helical" evidence="6">
    <location>
        <begin position="140"/>
        <end position="165"/>
    </location>
</feature>
<sequence length="407" mass="43721">MSVKSSESQPSRGEFVALMAMMMATNAFSVDAMLPALSEMGQTLSPEAPVRAQLVIIVFMIGMGIGTFFTGPLSDAWGRRPLVIACGGIYALGALLAWLAPSLELILAARLIQGLGASGSRVVAMAMVRDRFSGRAMAQITSLIITVFMVFPAIAPSIGQGIIWIGGWRSVFLSFLIFSAIVMTWFMLRQPETLPPENRRPIRIPVMRAAFVEIVSIPMVRRTVLAMSCCFAMMLTNISSTELVFEQTLGLGAQFPLWFGAAAISALIAPMINSRIVMKYGMHRIASLAMTAQLVLSGAYLLALKTGVLPVDLLLPYFLWQVTIFMTMGLSMGNLNALVMEPLGHVAGMASSLIAAISTLLGALVAIPASASFDGTQIPLVTCIFGFMIFARIMLSGRAYDTRRSAA</sequence>
<feature type="transmembrane region" description="Helical" evidence="6">
    <location>
        <begin position="50"/>
        <end position="70"/>
    </location>
</feature>
<dbReference type="PANTHER" id="PTHR23502">
    <property type="entry name" value="MAJOR FACILITATOR SUPERFAMILY"/>
    <property type="match status" value="1"/>
</dbReference>
<dbReference type="Pfam" id="PF07690">
    <property type="entry name" value="MFS_1"/>
    <property type="match status" value="1"/>
</dbReference>
<comment type="subcellular location">
    <subcellularLocation>
        <location evidence="1">Membrane</location>
        <topology evidence="1">Multi-pass membrane protein</topology>
    </subcellularLocation>
</comment>
<organism evidence="8 9">
    <name type="scientific">Mangrovicoccus algicola</name>
    <dbReference type="NCBI Taxonomy" id="2771008"/>
    <lineage>
        <taxon>Bacteria</taxon>
        <taxon>Pseudomonadati</taxon>
        <taxon>Pseudomonadota</taxon>
        <taxon>Alphaproteobacteria</taxon>
        <taxon>Rhodobacterales</taxon>
        <taxon>Paracoccaceae</taxon>
        <taxon>Mangrovicoccus</taxon>
    </lineage>
</organism>
<keyword evidence="5 6" id="KW-0472">Membrane</keyword>
<dbReference type="InterPro" id="IPR020846">
    <property type="entry name" value="MFS_dom"/>
</dbReference>
<dbReference type="AlphaFoldDB" id="A0A8J6Z9I2"/>
<evidence type="ECO:0000313" key="8">
    <source>
        <dbReference type="EMBL" id="MBE3638486.1"/>
    </source>
</evidence>
<keyword evidence="2" id="KW-0813">Transport</keyword>
<feature type="transmembrane region" description="Helical" evidence="6">
    <location>
        <begin position="12"/>
        <end position="30"/>
    </location>
</feature>
<dbReference type="Gene3D" id="1.20.1720.10">
    <property type="entry name" value="Multidrug resistance protein D"/>
    <property type="match status" value="1"/>
</dbReference>
<dbReference type="RefSeq" id="WP_193182114.1">
    <property type="nucleotide sequence ID" value="NZ_JACVXA010000023.1"/>
</dbReference>
<evidence type="ECO:0000256" key="4">
    <source>
        <dbReference type="ARBA" id="ARBA00022989"/>
    </source>
</evidence>
<dbReference type="InterPro" id="IPR005829">
    <property type="entry name" value="Sugar_transporter_CS"/>
</dbReference>
<dbReference type="InterPro" id="IPR011701">
    <property type="entry name" value="MFS"/>
</dbReference>